<feature type="binding site" evidence="3">
    <location>
        <position position="19"/>
    </location>
    <ligand>
        <name>Zn(2+)</name>
        <dbReference type="ChEBI" id="CHEBI:29105"/>
    </ligand>
</feature>
<evidence type="ECO:0000313" key="6">
    <source>
        <dbReference type="Proteomes" id="UP001556653"/>
    </source>
</evidence>
<feature type="binding site" evidence="3">
    <location>
        <position position="43"/>
    </location>
    <ligand>
        <name>Zn(2+)</name>
        <dbReference type="ChEBI" id="CHEBI:29105"/>
    </ligand>
</feature>
<dbReference type="Gene3D" id="3.30.50.10">
    <property type="entry name" value="Erythroid Transcription Factor GATA-1, subunit A"/>
    <property type="match status" value="1"/>
</dbReference>
<dbReference type="InterPro" id="IPR013088">
    <property type="entry name" value="Znf_NHR/GATA"/>
</dbReference>
<keyword evidence="6" id="KW-1185">Reference proteome</keyword>
<accession>A0ABV3S5X8</accession>
<feature type="binding site" evidence="3">
    <location>
        <position position="22"/>
    </location>
    <ligand>
        <name>Zn(2+)</name>
        <dbReference type="ChEBI" id="CHEBI:29105"/>
    </ligand>
</feature>
<dbReference type="EMBL" id="JBAKFJ010000001">
    <property type="protein sequence ID" value="MEX0385529.1"/>
    <property type="molecule type" value="Genomic_DNA"/>
</dbReference>
<reference evidence="5 6" key="1">
    <citation type="submission" date="2024-02" db="EMBL/GenBank/DDBJ databases">
        <title>New especies of Spiribacter isolated from saline water.</title>
        <authorList>
            <person name="Leon M.J."/>
            <person name="De La Haba R."/>
            <person name="Sanchez-Porro C."/>
            <person name="Ventosa A."/>
        </authorList>
    </citation>
    <scope>NUCLEOTIDE SEQUENCE [LARGE SCALE GENOMIC DNA]</scope>
    <source>
        <strain evidence="6">ag22IC4-227</strain>
    </source>
</reference>
<dbReference type="PANTHER" id="PTHR36150">
    <property type="entry name" value="DNA GYRASE INHIBITOR YACG"/>
    <property type="match status" value="1"/>
</dbReference>
<organism evidence="5 6">
    <name type="scientific">Spiribacter onubensis</name>
    <dbReference type="NCBI Taxonomy" id="3122420"/>
    <lineage>
        <taxon>Bacteria</taxon>
        <taxon>Pseudomonadati</taxon>
        <taxon>Pseudomonadota</taxon>
        <taxon>Gammaproteobacteria</taxon>
        <taxon>Chromatiales</taxon>
        <taxon>Ectothiorhodospiraceae</taxon>
        <taxon>Spiribacter</taxon>
    </lineage>
</organism>
<evidence type="ECO:0000313" key="5">
    <source>
        <dbReference type="EMBL" id="MEX0385529.1"/>
    </source>
</evidence>
<evidence type="ECO:0000256" key="2">
    <source>
        <dbReference type="ARBA" id="ARBA00022833"/>
    </source>
</evidence>
<keyword evidence="1 3" id="KW-0479">Metal-binding</keyword>
<dbReference type="Proteomes" id="UP001556653">
    <property type="component" value="Unassembled WGS sequence"/>
</dbReference>
<comment type="subunit">
    <text evidence="3">Interacts with GyrB.</text>
</comment>
<evidence type="ECO:0000256" key="1">
    <source>
        <dbReference type="ARBA" id="ARBA00022723"/>
    </source>
</evidence>
<dbReference type="RefSeq" id="WP_367966013.1">
    <property type="nucleotide sequence ID" value="NZ_JBAKFI010000003.1"/>
</dbReference>
<evidence type="ECO:0000256" key="3">
    <source>
        <dbReference type="HAMAP-Rule" id="MF_00649"/>
    </source>
</evidence>
<evidence type="ECO:0000256" key="4">
    <source>
        <dbReference type="SAM" id="MobiDB-lite"/>
    </source>
</evidence>
<feature type="region of interest" description="Disordered" evidence="4">
    <location>
        <begin position="54"/>
        <end position="82"/>
    </location>
</feature>
<comment type="caution">
    <text evidence="5">The sequence shown here is derived from an EMBL/GenBank/DDBJ whole genome shotgun (WGS) entry which is preliminary data.</text>
</comment>
<comment type="function">
    <text evidence="3">Inhibits all the catalytic activities of DNA gyrase by preventing its interaction with DNA. Acts by binding directly to the C-terminal domain of GyrB, which probably disrupts DNA binding by the gyrase.</text>
</comment>
<dbReference type="Pfam" id="PF03884">
    <property type="entry name" value="YacG"/>
    <property type="match status" value="1"/>
</dbReference>
<keyword evidence="2 3" id="KW-0862">Zinc</keyword>
<comment type="similarity">
    <text evidence="3">Belongs to the DNA gyrase inhibitor YacG family.</text>
</comment>
<dbReference type="InterPro" id="IPR005584">
    <property type="entry name" value="DNA_gyrase_inhibitor_YacG"/>
</dbReference>
<gene>
    <name evidence="3 5" type="primary">yacG</name>
    <name evidence="5" type="ORF">V6X64_00785</name>
</gene>
<dbReference type="SUPFAM" id="SSF57716">
    <property type="entry name" value="Glucocorticoid receptor-like (DNA-binding domain)"/>
    <property type="match status" value="1"/>
</dbReference>
<feature type="compositionally biased region" description="Polar residues" evidence="4">
    <location>
        <begin position="1"/>
        <end position="16"/>
    </location>
</feature>
<comment type="cofactor">
    <cofactor evidence="3">
        <name>Zn(2+)</name>
        <dbReference type="ChEBI" id="CHEBI:29105"/>
    </cofactor>
    <text evidence="3">Binds 1 zinc ion.</text>
</comment>
<dbReference type="NCBIfam" id="NF001638">
    <property type="entry name" value="PRK00418.1"/>
    <property type="match status" value="1"/>
</dbReference>
<proteinExistence type="inferred from homology"/>
<dbReference type="HAMAP" id="MF_00649">
    <property type="entry name" value="DNA_gyrase_inhibitor_YacG"/>
    <property type="match status" value="1"/>
</dbReference>
<name>A0ABV3S5X8_9GAMM</name>
<protein>
    <recommendedName>
        <fullName evidence="3">DNA gyrase inhibitor YacG</fullName>
    </recommendedName>
</protein>
<feature type="region of interest" description="Disordered" evidence="4">
    <location>
        <begin position="1"/>
        <end position="20"/>
    </location>
</feature>
<sequence length="82" mass="8983">MSRSPLSAVSSDTTPTVACPQCGTPVAWSAERSPHRPFCSKRCRLIDLGDWLEERHQIPGEPGQPDIDSLPEGLEPEGDDRL</sequence>
<feature type="binding site" evidence="3">
    <location>
        <position position="39"/>
    </location>
    <ligand>
        <name>Zn(2+)</name>
        <dbReference type="ChEBI" id="CHEBI:29105"/>
    </ligand>
</feature>
<dbReference type="PANTHER" id="PTHR36150:SF1">
    <property type="entry name" value="DNA GYRASE INHIBITOR YACG"/>
    <property type="match status" value="1"/>
</dbReference>